<keyword evidence="2" id="KW-1185">Reference proteome</keyword>
<sequence length="911" mass="97256">MRAEIPSRIVSATRAAAVLLIVLILAGCKTEKDPDPATVLGNPPETAYLGVEYFYNFGAYGGEGILDYSLTNAPSWLALEDINNKARQGVIMRGVPGLTGGGRGEADLGITQDVTLLTTDGRMVGFRPFNINVKHNQLSLESETFAEGAGPELPAELEQGQCEIPELDRNGEHSISYNEYAEDGSVVAVRQAILPTRPVLVRVLLDRPSVTEINVAFELDSNFDSSNCDDGFAEPHQRCDQGTSNKDDSSIGQDVVALGSGSGSLLPEVEYLTYETDGSGAATSGVVTLAPGTTECFIRLEVIEDGFPEEKEQFTVRLTEVRSGLASLGRRSVYAKAMSIEDNEPVVTLQTLKGGDRDTLNTGQFQEYSAVLTGKHNAPITARLTSTPGATAVSGSDFTTQLQSPSGLWEAANELQFPVGTNELSFRVQVNEPPSFSNSSADDKFISLTIDKAYQAGRPNHARANDEAPLRISVNELQSAVLVNETGAESFLPTDISVEQNGNIFVAGYEPQNGNRISVRILDRLGGLFQEIEIAPSGSGLVVENGIGPVLATSERYIRGASAGISGQEQPLYELGVAYNVEAGQQADVVAVKYSFDSDSNGGEYLRNWEIRTGTSGTDLVQAMDINSSGQLVLAGVTDGAWPEELPAGNFDSFVQIIESTLDGQAEKPQVSWTRQLGYSGDEYVAGVSSNESVPLVYGWSSDLEGGPNAIGEPGAFFYSTSSLASNITVNQIATELDDRIIAGVSSGTDIWLLGNGTTEYNRTDEQNGAAPSFERNALGSSAGFVLGGTRFGNVTRAFTVNDQQDNQADRFVAIDLFDNDLVVAGKTEGEFAPGAVVSGQHGAIARLSLDATDDLDSSEFDSSWRYQVAAGDSEIVDLANYRDDEITALVRFGNNWNILLFGPQGDLLNP</sequence>
<dbReference type="InterPro" id="IPR038081">
    <property type="entry name" value="CalX-like_sf"/>
</dbReference>
<dbReference type="RefSeq" id="WP_206643262.1">
    <property type="nucleotide sequence ID" value="NZ_CP071247.1"/>
</dbReference>
<dbReference type="InterPro" id="IPR018247">
    <property type="entry name" value="EF_Hand_1_Ca_BS"/>
</dbReference>
<dbReference type="EMBL" id="CP071247">
    <property type="protein sequence ID" value="QSP94040.1"/>
    <property type="molecule type" value="Genomic_DNA"/>
</dbReference>
<reference evidence="1 2" key="1">
    <citation type="submission" date="2021-03" db="EMBL/GenBank/DDBJ databases">
        <title>Genome sequencing of Marinobacter sp. LPB0319.</title>
        <authorList>
            <person name="Kim J."/>
        </authorList>
    </citation>
    <scope>NUCLEOTIDE SEQUENCE [LARGE SCALE GENOMIC DNA]</scope>
    <source>
        <strain evidence="1 2">LPB0319</strain>
    </source>
</reference>
<dbReference type="Proteomes" id="UP000663555">
    <property type="component" value="Chromosome"/>
</dbReference>
<protein>
    <submittedName>
        <fullName evidence="1">Uncharacterized protein</fullName>
    </submittedName>
</protein>
<dbReference type="SUPFAM" id="SSF141072">
    <property type="entry name" value="CalX-like"/>
    <property type="match status" value="1"/>
</dbReference>
<accession>A0ABX7MRJ4</accession>
<dbReference type="PROSITE" id="PS51257">
    <property type="entry name" value="PROKAR_LIPOPROTEIN"/>
    <property type="match status" value="1"/>
</dbReference>
<gene>
    <name evidence="1" type="ORF">LPB19_12665</name>
</gene>
<organism evidence="1 2">
    <name type="scientific">Marinobacter salinisoli</name>
    <dbReference type="NCBI Taxonomy" id="2769486"/>
    <lineage>
        <taxon>Bacteria</taxon>
        <taxon>Pseudomonadati</taxon>
        <taxon>Pseudomonadota</taxon>
        <taxon>Gammaproteobacteria</taxon>
        <taxon>Pseudomonadales</taxon>
        <taxon>Marinobacteraceae</taxon>
        <taxon>Marinobacter</taxon>
    </lineage>
</organism>
<name>A0ABX7MRJ4_9GAMM</name>
<evidence type="ECO:0000313" key="2">
    <source>
        <dbReference type="Proteomes" id="UP000663555"/>
    </source>
</evidence>
<evidence type="ECO:0000313" key="1">
    <source>
        <dbReference type="EMBL" id="QSP94040.1"/>
    </source>
</evidence>
<dbReference type="PROSITE" id="PS00018">
    <property type="entry name" value="EF_HAND_1"/>
    <property type="match status" value="1"/>
</dbReference>
<dbReference type="Gene3D" id="2.60.40.2030">
    <property type="match status" value="1"/>
</dbReference>
<proteinExistence type="predicted"/>